<gene>
    <name evidence="1" type="ORF">U9M48_025204</name>
</gene>
<sequence>MDRGAWQEKYACWAPRVDLECMGSIDARNVAILPLIFSSAAGQIRTYILKSCPTPDMDELERAAPGEEPIHRPFRRLLAVLVPVDGDDDGAVPCNRLVLAAVRRGHGEWRGEHLKWCSSPIPVSFPMQ</sequence>
<dbReference type="AlphaFoldDB" id="A0AAQ3WWY9"/>
<keyword evidence="2" id="KW-1185">Reference proteome</keyword>
<evidence type="ECO:0000313" key="2">
    <source>
        <dbReference type="Proteomes" id="UP001341281"/>
    </source>
</evidence>
<evidence type="ECO:0000313" key="1">
    <source>
        <dbReference type="EMBL" id="WVZ77323.1"/>
    </source>
</evidence>
<name>A0AAQ3WWY9_PASNO</name>
<reference evidence="1 2" key="1">
    <citation type="submission" date="2024-02" db="EMBL/GenBank/DDBJ databases">
        <title>High-quality chromosome-scale genome assembly of Pensacola bahiagrass (Paspalum notatum Flugge var. saurae).</title>
        <authorList>
            <person name="Vega J.M."/>
            <person name="Podio M."/>
            <person name="Orjuela J."/>
            <person name="Siena L.A."/>
            <person name="Pessino S.C."/>
            <person name="Combes M.C."/>
            <person name="Mariac C."/>
            <person name="Albertini E."/>
            <person name="Pupilli F."/>
            <person name="Ortiz J.P.A."/>
            <person name="Leblanc O."/>
        </authorList>
    </citation>
    <scope>NUCLEOTIDE SEQUENCE [LARGE SCALE GENOMIC DNA]</scope>
    <source>
        <strain evidence="1">R1</strain>
        <tissue evidence="1">Leaf</tissue>
    </source>
</reference>
<proteinExistence type="predicted"/>
<accession>A0AAQ3WWY9</accession>
<dbReference type="Proteomes" id="UP001341281">
    <property type="component" value="Chromosome 05"/>
</dbReference>
<protein>
    <submittedName>
        <fullName evidence="1">Uncharacterized protein</fullName>
    </submittedName>
</protein>
<organism evidence="1 2">
    <name type="scientific">Paspalum notatum var. saurae</name>
    <dbReference type="NCBI Taxonomy" id="547442"/>
    <lineage>
        <taxon>Eukaryota</taxon>
        <taxon>Viridiplantae</taxon>
        <taxon>Streptophyta</taxon>
        <taxon>Embryophyta</taxon>
        <taxon>Tracheophyta</taxon>
        <taxon>Spermatophyta</taxon>
        <taxon>Magnoliopsida</taxon>
        <taxon>Liliopsida</taxon>
        <taxon>Poales</taxon>
        <taxon>Poaceae</taxon>
        <taxon>PACMAD clade</taxon>
        <taxon>Panicoideae</taxon>
        <taxon>Andropogonodae</taxon>
        <taxon>Paspaleae</taxon>
        <taxon>Paspalinae</taxon>
        <taxon>Paspalum</taxon>
    </lineage>
</organism>
<dbReference type="EMBL" id="CP144749">
    <property type="protein sequence ID" value="WVZ77323.1"/>
    <property type="molecule type" value="Genomic_DNA"/>
</dbReference>